<dbReference type="PANTHER" id="PTHR30136">
    <property type="entry name" value="HELIX-TURN-HELIX TRANSCRIPTIONAL REGULATOR, ICLR FAMILY"/>
    <property type="match status" value="1"/>
</dbReference>
<dbReference type="Pfam" id="PF09339">
    <property type="entry name" value="HTH_IclR"/>
    <property type="match status" value="1"/>
</dbReference>
<protein>
    <recommendedName>
        <fullName evidence="1">HTH iclR-type domain-containing protein</fullName>
    </recommendedName>
</protein>
<proteinExistence type="predicted"/>
<dbReference type="Proteomes" id="UP000185596">
    <property type="component" value="Unassembled WGS sequence"/>
</dbReference>
<dbReference type="PROSITE" id="PS51077">
    <property type="entry name" value="HTH_ICLR"/>
    <property type="match status" value="1"/>
</dbReference>
<accession>A0A1Q8CSV8</accession>
<organism evidence="2 3">
    <name type="scientific">Actinophytocola xanthii</name>
    <dbReference type="NCBI Taxonomy" id="1912961"/>
    <lineage>
        <taxon>Bacteria</taxon>
        <taxon>Bacillati</taxon>
        <taxon>Actinomycetota</taxon>
        <taxon>Actinomycetes</taxon>
        <taxon>Pseudonocardiales</taxon>
        <taxon>Pseudonocardiaceae</taxon>
    </lineage>
</organism>
<name>A0A1Q8CSV8_9PSEU</name>
<dbReference type="SUPFAM" id="SSF46785">
    <property type="entry name" value="Winged helix' DNA-binding domain"/>
    <property type="match status" value="1"/>
</dbReference>
<dbReference type="GO" id="GO:0045892">
    <property type="term" value="P:negative regulation of DNA-templated transcription"/>
    <property type="evidence" value="ECO:0007669"/>
    <property type="project" value="TreeGrafter"/>
</dbReference>
<dbReference type="PANTHER" id="PTHR30136:SF35">
    <property type="entry name" value="HTH-TYPE TRANSCRIPTIONAL REGULATOR RV1719"/>
    <property type="match status" value="1"/>
</dbReference>
<keyword evidence="3" id="KW-1185">Reference proteome</keyword>
<dbReference type="EMBL" id="MSIE01000016">
    <property type="protein sequence ID" value="OLF17448.1"/>
    <property type="molecule type" value="Genomic_DNA"/>
</dbReference>
<feature type="domain" description="HTH iclR-type" evidence="1">
    <location>
        <begin position="14"/>
        <end position="76"/>
    </location>
</feature>
<reference evidence="2 3" key="1">
    <citation type="submission" date="2016-12" db="EMBL/GenBank/DDBJ databases">
        <title>The draft genome sequence of Actinophytocola sp. 11-183.</title>
        <authorList>
            <person name="Wang W."/>
            <person name="Yuan L."/>
        </authorList>
    </citation>
    <scope>NUCLEOTIDE SEQUENCE [LARGE SCALE GENOMIC DNA]</scope>
    <source>
        <strain evidence="2 3">11-183</strain>
    </source>
</reference>
<dbReference type="InterPro" id="IPR036390">
    <property type="entry name" value="WH_DNA-bd_sf"/>
</dbReference>
<dbReference type="SMART" id="SM00346">
    <property type="entry name" value="HTH_ICLR"/>
    <property type="match status" value="1"/>
</dbReference>
<dbReference type="GO" id="GO:0003677">
    <property type="term" value="F:DNA binding"/>
    <property type="evidence" value="ECO:0007669"/>
    <property type="project" value="InterPro"/>
</dbReference>
<dbReference type="RefSeq" id="WP_075125499.1">
    <property type="nucleotide sequence ID" value="NZ_MSIE01000016.1"/>
</dbReference>
<evidence type="ECO:0000259" key="1">
    <source>
        <dbReference type="PROSITE" id="PS51077"/>
    </source>
</evidence>
<dbReference type="InterPro" id="IPR005471">
    <property type="entry name" value="Tscrpt_reg_IclR_N"/>
</dbReference>
<dbReference type="STRING" id="1912961.BU204_10885"/>
<evidence type="ECO:0000313" key="3">
    <source>
        <dbReference type="Proteomes" id="UP000185596"/>
    </source>
</evidence>
<evidence type="ECO:0000313" key="2">
    <source>
        <dbReference type="EMBL" id="OLF17448.1"/>
    </source>
</evidence>
<dbReference type="InterPro" id="IPR036388">
    <property type="entry name" value="WH-like_DNA-bd_sf"/>
</dbReference>
<gene>
    <name evidence="2" type="ORF">BU204_10885</name>
</gene>
<comment type="caution">
    <text evidence="2">The sequence shown here is derived from an EMBL/GenBank/DDBJ whole genome shotgun (WGS) entry which is preliminary data.</text>
</comment>
<dbReference type="OrthoDB" id="9000968at2"/>
<sequence>MTAEPLVAQAGSSCRSVRNAFRLLELLSANPNGMRLARLVDRTGLPKSSVHRILGTLQDMDVVWRDEDDGVYRLTGSWHEVVSPRRRSEFSAPVLSHDGRQVAGLTLRLRGHVSPGAPSERLTRLVTDLAHAVSRRIRP</sequence>
<dbReference type="GO" id="GO:0003700">
    <property type="term" value="F:DNA-binding transcription factor activity"/>
    <property type="evidence" value="ECO:0007669"/>
    <property type="project" value="TreeGrafter"/>
</dbReference>
<dbReference type="InterPro" id="IPR050707">
    <property type="entry name" value="HTH_MetabolicPath_Reg"/>
</dbReference>
<dbReference type="Gene3D" id="1.10.10.10">
    <property type="entry name" value="Winged helix-like DNA-binding domain superfamily/Winged helix DNA-binding domain"/>
    <property type="match status" value="1"/>
</dbReference>
<dbReference type="AlphaFoldDB" id="A0A1Q8CSV8"/>